<dbReference type="InterPro" id="IPR009693">
    <property type="entry name" value="Glucitol_operon_activator"/>
</dbReference>
<reference evidence="2" key="1">
    <citation type="submission" date="2018-09" db="EMBL/GenBank/DDBJ databases">
        <authorList>
            <person name="Tuo L."/>
        </authorList>
    </citation>
    <scope>NUCLEOTIDE SEQUENCE [LARGE SCALE GENOMIC DNA]</scope>
    <source>
        <strain evidence="2">M2BS4Y-1</strain>
    </source>
</reference>
<dbReference type="EMBL" id="QYRN01000003">
    <property type="protein sequence ID" value="RIY02032.1"/>
    <property type="molecule type" value="Genomic_DNA"/>
</dbReference>
<dbReference type="Proteomes" id="UP000265750">
    <property type="component" value="Unassembled WGS sequence"/>
</dbReference>
<evidence type="ECO:0000313" key="1">
    <source>
        <dbReference type="EMBL" id="RIY02032.1"/>
    </source>
</evidence>
<proteinExistence type="predicted"/>
<dbReference type="OrthoDB" id="7907309at2"/>
<evidence type="ECO:0000313" key="2">
    <source>
        <dbReference type="Proteomes" id="UP000265750"/>
    </source>
</evidence>
<keyword evidence="2" id="KW-1185">Reference proteome</keyword>
<dbReference type="AlphaFoldDB" id="A0A3A1WPW3"/>
<gene>
    <name evidence="1" type="ORF">D3218_06915</name>
</gene>
<comment type="caution">
    <text evidence="1">The sequence shown here is derived from an EMBL/GenBank/DDBJ whole genome shotgun (WGS) entry which is preliminary data.</text>
</comment>
<dbReference type="RefSeq" id="WP_119539169.1">
    <property type="nucleotide sequence ID" value="NZ_QYRN01000003.1"/>
</dbReference>
<accession>A0A3A1WPW3</accession>
<protein>
    <submittedName>
        <fullName evidence="1">Transcriptional regulator</fullName>
    </submittedName>
</protein>
<dbReference type="Pfam" id="PF06923">
    <property type="entry name" value="GutM"/>
    <property type="match status" value="1"/>
</dbReference>
<organism evidence="1 2">
    <name type="scientific">Aureimonas flava</name>
    <dbReference type="NCBI Taxonomy" id="2320271"/>
    <lineage>
        <taxon>Bacteria</taxon>
        <taxon>Pseudomonadati</taxon>
        <taxon>Pseudomonadota</taxon>
        <taxon>Alphaproteobacteria</taxon>
        <taxon>Hyphomicrobiales</taxon>
        <taxon>Aurantimonadaceae</taxon>
        <taxon>Aureimonas</taxon>
    </lineage>
</organism>
<sequence>MTGWQAALALLALAWTLQCVGTVIQVRRYRAAFRDVGASSQDGWLGVGKGGGALRGGAIAMIVVAPDGRVRRASSLQGRTVFAKARRLHELEGRSTADLRVEAEARRREPLGAAILSALDQVAQARARQAPPGAADRREPVTA</sequence>
<name>A0A3A1WPW3_9HYPH</name>